<dbReference type="GO" id="GO:0009279">
    <property type="term" value="C:cell outer membrane"/>
    <property type="evidence" value="ECO:0007669"/>
    <property type="project" value="UniProtKB-SubCell"/>
</dbReference>
<keyword evidence="2" id="KW-0732">Signal</keyword>
<keyword evidence="2" id="KW-0472">Membrane</keyword>
<name>A0A150HQP1_9GAMM</name>
<comment type="similarity">
    <text evidence="1 2">Belongs to the outer membrane factor (OMF) (TC 1.B.17) family.</text>
</comment>
<feature type="chain" id="PRO_5007358539" evidence="2">
    <location>
        <begin position="26"/>
        <end position="489"/>
    </location>
</feature>
<evidence type="ECO:0000313" key="3">
    <source>
        <dbReference type="EMBL" id="KXZ68734.1"/>
    </source>
</evidence>
<protein>
    <submittedName>
        <fullName evidence="3">Outer membrane protein OprM</fullName>
    </submittedName>
</protein>
<dbReference type="NCBIfam" id="TIGR01845">
    <property type="entry name" value="outer_NodT"/>
    <property type="match status" value="1"/>
</dbReference>
<dbReference type="GO" id="GO:0015562">
    <property type="term" value="F:efflux transmembrane transporter activity"/>
    <property type="evidence" value="ECO:0007669"/>
    <property type="project" value="InterPro"/>
</dbReference>
<comment type="caution">
    <text evidence="3">The sequence shown here is derived from an EMBL/GenBank/DDBJ whole genome shotgun (WGS) entry which is preliminary data.</text>
</comment>
<proteinExistence type="inferred from homology"/>
<evidence type="ECO:0000313" key="4">
    <source>
        <dbReference type="Proteomes" id="UP000075544"/>
    </source>
</evidence>
<gene>
    <name evidence="3" type="primary">oprM_2</name>
    <name evidence="3" type="ORF">AVENLUH13518_02894</name>
</gene>
<dbReference type="Pfam" id="PF02321">
    <property type="entry name" value="OEP"/>
    <property type="match status" value="2"/>
</dbReference>
<dbReference type="InterPro" id="IPR003423">
    <property type="entry name" value="OMP_efflux"/>
</dbReference>
<evidence type="ECO:0000256" key="1">
    <source>
        <dbReference type="ARBA" id="ARBA00007613"/>
    </source>
</evidence>
<sequence length="489" mass="53415">MKASTQKWFLSSLIGSLLLAGCSLAPEYQPAQVIIPIKFKEANSTLENEQWKIAQPADEHIRGEWWRVFNDPQLNELEQQAISGNQNLKRAAANIQSSRALRSAAQAERLPSIDAGFGPTRQKPSPASLGLDADAQTSARTLWRAQANVSYELDLFGRIASSVNAATADVQQQEALYHSALLALQADVAQTYFLIRQLDTEQVIYQQNIQLLTETRDLMQLRYRNGLVSELDFSRAQTELSTAQSDALNIARSRATAEHALAVLLGKTPAEFSLTTQPVNLDLVVLPAGLPSSLLERRPDIAAAERAMAANNARIGIARAAFFPKLDLTGALGYESASLGSLGNWSSRTFLLGPVAGTILSLPLFDGGQRKAGVAQARTAYEESVAGYRQTVLNAFREVENGLSDQRILDQQIQAQNLALKSSKHANQLAHLRYREGAVSYLDVIDSDRNLLQQQQRTAQLNGDRMLASVDLIRALGGGWESVPAKTTL</sequence>
<dbReference type="Gene3D" id="1.20.1600.10">
    <property type="entry name" value="Outer membrane efflux proteins (OEP)"/>
    <property type="match status" value="1"/>
</dbReference>
<dbReference type="RefSeq" id="WP_061525453.1">
    <property type="nucleotide sequence ID" value="NZ_JRHX01000087.1"/>
</dbReference>
<comment type="subcellular location">
    <subcellularLocation>
        <location evidence="2">Cell outer membrane</location>
        <topology evidence="2">Lipid-anchor</topology>
    </subcellularLocation>
</comment>
<dbReference type="EMBL" id="JRHX01000087">
    <property type="protein sequence ID" value="KXZ68734.1"/>
    <property type="molecule type" value="Genomic_DNA"/>
</dbReference>
<keyword evidence="2" id="KW-0812">Transmembrane</keyword>
<feature type="signal peptide" evidence="2">
    <location>
        <begin position="1"/>
        <end position="25"/>
    </location>
</feature>
<dbReference type="Gene3D" id="2.20.200.10">
    <property type="entry name" value="Outer membrane efflux proteins (OEP)"/>
    <property type="match status" value="1"/>
</dbReference>
<keyword evidence="2" id="KW-0449">Lipoprotein</keyword>
<keyword evidence="2" id="KW-0564">Palmitate</keyword>
<dbReference type="PANTHER" id="PTHR30203">
    <property type="entry name" value="OUTER MEMBRANE CATION EFFLUX PROTEIN"/>
    <property type="match status" value="1"/>
</dbReference>
<keyword evidence="2" id="KW-1134">Transmembrane beta strand</keyword>
<dbReference type="PANTHER" id="PTHR30203:SF33">
    <property type="entry name" value="BLR4455 PROTEIN"/>
    <property type="match status" value="1"/>
</dbReference>
<dbReference type="SUPFAM" id="SSF56954">
    <property type="entry name" value="Outer membrane efflux proteins (OEP)"/>
    <property type="match status" value="1"/>
</dbReference>
<dbReference type="Proteomes" id="UP000075544">
    <property type="component" value="Unassembled WGS sequence"/>
</dbReference>
<dbReference type="InterPro" id="IPR010131">
    <property type="entry name" value="MdtP/NodT-like"/>
</dbReference>
<organism evidence="3 4">
    <name type="scientific">Acinetobacter venetianus</name>
    <dbReference type="NCBI Taxonomy" id="52133"/>
    <lineage>
        <taxon>Bacteria</taxon>
        <taxon>Pseudomonadati</taxon>
        <taxon>Pseudomonadota</taxon>
        <taxon>Gammaproteobacteria</taxon>
        <taxon>Moraxellales</taxon>
        <taxon>Moraxellaceae</taxon>
        <taxon>Acinetobacter</taxon>
    </lineage>
</organism>
<evidence type="ECO:0000256" key="2">
    <source>
        <dbReference type="RuleBase" id="RU362097"/>
    </source>
</evidence>
<dbReference type="PATRIC" id="fig|52133.19.peg.2940"/>
<dbReference type="AlphaFoldDB" id="A0A150HQP1"/>
<dbReference type="PROSITE" id="PS51257">
    <property type="entry name" value="PROKAR_LIPOPROTEIN"/>
    <property type="match status" value="1"/>
</dbReference>
<reference evidence="3 4" key="1">
    <citation type="journal article" date="2016" name="Sci. Rep.">
        <title>Genomic and phenotypic characterization of the species Acinetobacter venetianus.</title>
        <authorList>
            <person name="Fondi M."/>
            <person name="Maida I."/>
            <person name="Perrin E."/>
            <person name="Orlandini V."/>
            <person name="La Torre L."/>
            <person name="Bosi E."/>
            <person name="Negroni A."/>
            <person name="Zanaroli G."/>
            <person name="Fava F."/>
            <person name="Decorosi F."/>
            <person name="Giovannetti L."/>
            <person name="Viti C."/>
            <person name="Vaneechoutte M."/>
            <person name="Dijkshoorn L."/>
            <person name="Fani R."/>
        </authorList>
    </citation>
    <scope>NUCLEOTIDE SEQUENCE [LARGE SCALE GENOMIC DNA]</scope>
    <source>
        <strain evidence="3 4">LUH13518</strain>
    </source>
</reference>
<accession>A0A150HQP1</accession>